<evidence type="ECO:0000313" key="2">
    <source>
        <dbReference type="EMBL" id="KAA5400932.1"/>
    </source>
</evidence>
<evidence type="ECO:0000313" key="5">
    <source>
        <dbReference type="Proteomes" id="UP000347681"/>
    </source>
</evidence>
<dbReference type="AlphaFoldDB" id="A0A4V1YXP6"/>
<dbReference type="RefSeq" id="WP_007839649.1">
    <property type="nucleotide sequence ID" value="NZ_CP083689.1"/>
</dbReference>
<reference evidence="5 6" key="1">
    <citation type="journal article" date="2019" name="Nat. Med.">
        <title>A library of human gut bacterial isolates paired with longitudinal multiomics data enables mechanistic microbiome research.</title>
        <authorList>
            <person name="Poyet M."/>
            <person name="Groussin M."/>
            <person name="Gibbons S.M."/>
            <person name="Avila-Pacheco J."/>
            <person name="Jiang X."/>
            <person name="Kearney S.M."/>
            <person name="Perrotta A.R."/>
            <person name="Berdy B."/>
            <person name="Zhao S."/>
            <person name="Lieberman T.D."/>
            <person name="Swanson P.K."/>
            <person name="Smith M."/>
            <person name="Roesemann S."/>
            <person name="Alexander J.E."/>
            <person name="Rich S.A."/>
            <person name="Livny J."/>
            <person name="Vlamakis H."/>
            <person name="Clish C."/>
            <person name="Bullock K."/>
            <person name="Deik A."/>
            <person name="Scott J."/>
            <person name="Pierce K.A."/>
            <person name="Xavier R.J."/>
            <person name="Alm E.J."/>
        </authorList>
    </citation>
    <scope>NUCLEOTIDE SEQUENCE [LARGE SCALE GENOMIC DNA]</scope>
    <source>
        <strain evidence="2 7">BIOML-A1</strain>
        <strain evidence="3 6">BIOML-A4</strain>
        <strain evidence="1 5">BIOML-A5</strain>
    </source>
</reference>
<dbReference type="Proteomes" id="UP000481616">
    <property type="component" value="Unassembled WGS sequence"/>
</dbReference>
<evidence type="ECO:0000313" key="4">
    <source>
        <dbReference type="EMBL" id="MBV3124770.1"/>
    </source>
</evidence>
<dbReference type="Proteomes" id="UP000441162">
    <property type="component" value="Unassembled WGS sequence"/>
</dbReference>
<dbReference type="Proteomes" id="UP000777173">
    <property type="component" value="Unassembled WGS sequence"/>
</dbReference>
<reference evidence="4" key="2">
    <citation type="submission" date="2021-06" db="EMBL/GenBank/DDBJ databases">
        <title>Collection of gut derived symbiotic bacterial strains cultured from healthy donors.</title>
        <authorList>
            <person name="Lin H."/>
            <person name="Littmann E."/>
            <person name="Pamer E.G."/>
        </authorList>
    </citation>
    <scope>NUCLEOTIDE SEQUENCE</scope>
    <source>
        <strain evidence="4">MSK.5.10</strain>
    </source>
</reference>
<organism evidence="2 7">
    <name type="scientific">Phocaeicola dorei</name>
    <dbReference type="NCBI Taxonomy" id="357276"/>
    <lineage>
        <taxon>Bacteria</taxon>
        <taxon>Pseudomonadati</taxon>
        <taxon>Bacteroidota</taxon>
        <taxon>Bacteroidia</taxon>
        <taxon>Bacteroidales</taxon>
        <taxon>Bacteroidaceae</taxon>
        <taxon>Phocaeicola</taxon>
    </lineage>
</organism>
<dbReference type="EMBL" id="JAHOAX010000017">
    <property type="protein sequence ID" value="MBV3124770.1"/>
    <property type="molecule type" value="Genomic_DNA"/>
</dbReference>
<gene>
    <name evidence="3" type="ORF">F2Y51_11630</name>
    <name evidence="2" type="ORF">F2Y58_01825</name>
    <name evidence="1" type="ORF">F2Y61_15190</name>
    <name evidence="4" type="ORF">KSU80_16550</name>
</gene>
<name>A0A4V1YXP6_9BACT</name>
<sequence length="88" mass="10441">MSRVQITLEKLEELKFEIIKEIEEVTEGIVSEFHIDNTGMYAYFKVTYVSSLCFPKYQLLSIYFEKRRVYCCADVISFSCVRELFLSE</sequence>
<evidence type="ECO:0000313" key="7">
    <source>
        <dbReference type="Proteomes" id="UP000481616"/>
    </source>
</evidence>
<protein>
    <submittedName>
        <fullName evidence="2">Uncharacterized protein</fullName>
    </submittedName>
</protein>
<dbReference type="EMBL" id="VVYY01000001">
    <property type="protein sequence ID" value="KAA5400932.1"/>
    <property type="molecule type" value="Genomic_DNA"/>
</dbReference>
<evidence type="ECO:0000313" key="3">
    <source>
        <dbReference type="EMBL" id="KAA5405118.1"/>
    </source>
</evidence>
<dbReference type="EMBL" id="VVZA01000008">
    <property type="protein sequence ID" value="KAA5405118.1"/>
    <property type="molecule type" value="Genomic_DNA"/>
</dbReference>
<evidence type="ECO:0000313" key="6">
    <source>
        <dbReference type="Proteomes" id="UP000441162"/>
    </source>
</evidence>
<comment type="caution">
    <text evidence="2">The sequence shown here is derived from an EMBL/GenBank/DDBJ whole genome shotgun (WGS) entry which is preliminary data.</text>
</comment>
<accession>A0A4V1YXP6</accession>
<evidence type="ECO:0000313" key="1">
    <source>
        <dbReference type="EMBL" id="KAA5381560.1"/>
    </source>
</evidence>
<dbReference type="EMBL" id="VVZB01000008">
    <property type="protein sequence ID" value="KAA5381560.1"/>
    <property type="molecule type" value="Genomic_DNA"/>
</dbReference>
<dbReference type="Proteomes" id="UP000347681">
    <property type="component" value="Unassembled WGS sequence"/>
</dbReference>
<proteinExistence type="predicted"/>